<reference evidence="1 2" key="1">
    <citation type="journal article" date="2016" name="Microbes Environ.">
        <title>Phylogenetically diverse aerobic anoxygenic phototrophic bacteria isolated from epilithic biofilms in Tama river, Japan.</title>
        <authorList>
            <person name="Hirose S."/>
            <person name="Matsuura K."/>
            <person name="Haruta S."/>
        </authorList>
    </citation>
    <scope>NUCLEOTIDE SEQUENCE [LARGE SCALE GENOMIC DNA]</scope>
    <source>
        <strain evidence="1 2">S08</strain>
    </source>
</reference>
<name>A0ABM7Y8Y3_9PROT</name>
<dbReference type="RefSeq" id="WP_244408576.1">
    <property type="nucleotide sequence ID" value="NZ_AP025637.1"/>
</dbReference>
<sequence length="1129" mass="121305">MAPSTIKPWPELVRLRPEVRDGALSMEEFAANLYDVMAQTGQRPLYEDPARFFSLTYATPALREIAAAVAERLRGASAKGIRQLEMTYGGGKTHTMVTLTHLVRDPAALPALPAVQEFESSMGGKAPRARVAAVCFDKIDAELGCPVIAPDGTKRSLFQPWSLIAWQLAGADGLRMMRADGKDEERDTPPSDLVLEDLLNVPAKVGLGVLLLMDEVMMWVSDRAKHPQSGDYFFTQFENFLQSLTQAVAKVPHCALVVSLLASDPKKDDTRGRELLARMSAILKRTEDEAFLPVGRDDVAEVLRRRLLDPDTVQNKEAFRANVVAAVRALAALDPDFAKTPALRAEKEKAYLEAFPFDPALMDVFYSKWTSGLPLFQRTRGVLRTFAVALKEAETWDTSPIAGVSVLLPPPGQAALGTALRELAGVARTSQTEGEPQTWTSIIEKELDFARAVQDAHGNLANRELEASVLATFLHSQPPGKRAALSDLRAMVGAGKPDAITLGKALGEWAGRSWYLDEEDLASGAERPDGTRELPRTWRMGDQPNLKQMHDDARQFRVSDPAVEEKLLELVRADAKLKAGAGPGTKSHMLPAGPGDVTDDGEFHFAVLGPSAACESGKPSAEAVRFIDQTTGADKPRVSRNALVLAVPSAIGLTAARDRVRDHLAWLEVRKLLAGQPADALRSAKLQAGLKTSEDEMRRGVRQAWCIGVATAADDTVKAFKVTLDENKTLFQSIKEDKDARIQETALDPDLILPGSTYDLWREEEPSQRVKTLVGAFFERSKLPKMLRRKELLDTVANGAEQGRFVLRLPRPDGSVRTWWRERPEDAVLAEAGLEAVQAVHAELAELPARLLRPGVLPALDFSAGVKVADLLAYFGGGHSLSVKQTVGGVEYDEIVAIPKCTEAKVLGAVAPAVQAGYLWVTNGPMSFCGEEPPAGAVGKTAVLRVPPSPIPLTALTPEALPDAWSGDKATVLGLHNAASASFAPAGAVLPWSVVSKAVNDALNARYLELVPGGAVAWPCEAQAAALVEVRLPVVGEARDNPGSNAPNEGVPGFAEARPTGFEPAIGVARIDSAGIAALADALADVQAVVAAYGTTLVFRVSVEAAGLPPEARAQLRGELAKVVPEFDK</sequence>
<evidence type="ECO:0008006" key="3">
    <source>
        <dbReference type="Google" id="ProtNLM"/>
    </source>
</evidence>
<keyword evidence="2" id="KW-1185">Reference proteome</keyword>
<dbReference type="Proteomes" id="UP000831327">
    <property type="component" value="Chromosome"/>
</dbReference>
<proteinExistence type="predicted"/>
<protein>
    <recommendedName>
        <fullName evidence="3">ATP-binding protein</fullName>
    </recommendedName>
</protein>
<dbReference type="EMBL" id="AP025637">
    <property type="protein sequence ID" value="BDG74398.1"/>
    <property type="molecule type" value="Genomic_DNA"/>
</dbReference>
<gene>
    <name evidence="1" type="ORF">Rmf_43270</name>
</gene>
<accession>A0ABM7Y8Y3</accession>
<organism evidence="1 2">
    <name type="scientific">Roseomonas fluvialis</name>
    <dbReference type="NCBI Taxonomy" id="1750527"/>
    <lineage>
        <taxon>Bacteria</taxon>
        <taxon>Pseudomonadati</taxon>
        <taxon>Pseudomonadota</taxon>
        <taxon>Alphaproteobacteria</taxon>
        <taxon>Acetobacterales</taxon>
        <taxon>Roseomonadaceae</taxon>
        <taxon>Roseomonas</taxon>
    </lineage>
</organism>
<evidence type="ECO:0000313" key="1">
    <source>
        <dbReference type="EMBL" id="BDG74398.1"/>
    </source>
</evidence>
<evidence type="ECO:0000313" key="2">
    <source>
        <dbReference type="Proteomes" id="UP000831327"/>
    </source>
</evidence>